<protein>
    <submittedName>
        <fullName evidence="2">DUF4236 domain-containing protein</fullName>
    </submittedName>
</protein>
<accession>A0ABW2AH99</accession>
<evidence type="ECO:0000256" key="1">
    <source>
        <dbReference type="SAM" id="MobiDB-lite"/>
    </source>
</evidence>
<dbReference type="RefSeq" id="WP_382401954.1">
    <property type="nucleotide sequence ID" value="NZ_JBHSWH010000001.1"/>
</dbReference>
<dbReference type="Proteomes" id="UP001596298">
    <property type="component" value="Unassembled WGS sequence"/>
</dbReference>
<proteinExistence type="predicted"/>
<reference evidence="3" key="1">
    <citation type="journal article" date="2019" name="Int. J. Syst. Evol. Microbiol.">
        <title>The Global Catalogue of Microorganisms (GCM) 10K type strain sequencing project: providing services to taxonomists for standard genome sequencing and annotation.</title>
        <authorList>
            <consortium name="The Broad Institute Genomics Platform"/>
            <consortium name="The Broad Institute Genome Sequencing Center for Infectious Disease"/>
            <person name="Wu L."/>
            <person name="Ma J."/>
        </authorList>
    </citation>
    <scope>NUCLEOTIDE SEQUENCE [LARGE SCALE GENOMIC DNA]</scope>
    <source>
        <strain evidence="3">CCUG 58127</strain>
    </source>
</reference>
<feature type="region of interest" description="Disordered" evidence="1">
    <location>
        <begin position="78"/>
        <end position="111"/>
    </location>
</feature>
<keyword evidence="3" id="KW-1185">Reference proteome</keyword>
<comment type="caution">
    <text evidence="2">The sequence shown here is derived from an EMBL/GenBank/DDBJ whole genome shotgun (WGS) entry which is preliminary data.</text>
</comment>
<name>A0ABW2AH99_9MICO</name>
<gene>
    <name evidence="2" type="ORF">ACFQDH_13080</name>
</gene>
<evidence type="ECO:0000313" key="3">
    <source>
        <dbReference type="Proteomes" id="UP001596298"/>
    </source>
</evidence>
<organism evidence="2 3">
    <name type="scientific">Flexivirga alba</name>
    <dbReference type="NCBI Taxonomy" id="702742"/>
    <lineage>
        <taxon>Bacteria</taxon>
        <taxon>Bacillati</taxon>
        <taxon>Actinomycetota</taxon>
        <taxon>Actinomycetes</taxon>
        <taxon>Micrococcales</taxon>
        <taxon>Dermacoccaceae</taxon>
        <taxon>Flexivirga</taxon>
    </lineage>
</organism>
<feature type="compositionally biased region" description="Low complexity" evidence="1">
    <location>
        <begin position="83"/>
        <end position="111"/>
    </location>
</feature>
<evidence type="ECO:0000313" key="2">
    <source>
        <dbReference type="EMBL" id="MFC6706165.1"/>
    </source>
</evidence>
<sequence>MANDVAGANLVIAPVTVVVWGYGPEMGFYFRVAPGVKIRATKRGLRTSVGPRAARVHFGAGGTGISTGAGPFTYYAPVHGSKSRPSTSRSTRALTSAQRSPGATPAQQQKAARAKAIADAISAILDLHRATFPNATAPVASPPQTPTYQQVLARNTEAATAGVGWFHRHERAEAITRATAAAQAEFAGIQADAKRRQDDEQRRLDEWWKQLLANEPHHVMWAIQHAFEDNEAAAAPTGVQGSTASLVVHVPGTEVLPERMPGTTAAGNLSLRQMTKRQRSDLYKLMVCGYALVTVKEAFAVAPGITEVAIIAVRRGPVNAYGVRHPEVMAALRFERQALLGIQWQTADAVQIVNDAAKERILEQRGAAGELVPLDLDTHPDLKPVLGAIDLDEESEQVGS</sequence>
<dbReference type="EMBL" id="JBHSWH010000001">
    <property type="protein sequence ID" value="MFC6706165.1"/>
    <property type="molecule type" value="Genomic_DNA"/>
</dbReference>